<dbReference type="AlphaFoldDB" id="A0AAE1W935"/>
<proteinExistence type="predicted"/>
<gene>
    <name evidence="2" type="ORF">Sango_2240500</name>
</gene>
<dbReference type="Gene3D" id="3.30.70.270">
    <property type="match status" value="1"/>
</dbReference>
<dbReference type="Pfam" id="PF17919">
    <property type="entry name" value="RT_RNaseH_2"/>
    <property type="match status" value="1"/>
</dbReference>
<dbReference type="EMBL" id="JACGWL010000013">
    <property type="protein sequence ID" value="KAK4389035.1"/>
    <property type="molecule type" value="Genomic_DNA"/>
</dbReference>
<organism evidence="2 3">
    <name type="scientific">Sesamum angolense</name>
    <dbReference type="NCBI Taxonomy" id="2727404"/>
    <lineage>
        <taxon>Eukaryota</taxon>
        <taxon>Viridiplantae</taxon>
        <taxon>Streptophyta</taxon>
        <taxon>Embryophyta</taxon>
        <taxon>Tracheophyta</taxon>
        <taxon>Spermatophyta</taxon>
        <taxon>Magnoliopsida</taxon>
        <taxon>eudicotyledons</taxon>
        <taxon>Gunneridae</taxon>
        <taxon>Pentapetalae</taxon>
        <taxon>asterids</taxon>
        <taxon>lamiids</taxon>
        <taxon>Lamiales</taxon>
        <taxon>Pedaliaceae</taxon>
        <taxon>Sesamum</taxon>
    </lineage>
</organism>
<accession>A0AAE1W935</accession>
<dbReference type="SUPFAM" id="SSF56672">
    <property type="entry name" value="DNA/RNA polymerases"/>
    <property type="match status" value="1"/>
</dbReference>
<evidence type="ECO:0000313" key="3">
    <source>
        <dbReference type="Proteomes" id="UP001289374"/>
    </source>
</evidence>
<evidence type="ECO:0000259" key="1">
    <source>
        <dbReference type="Pfam" id="PF17919"/>
    </source>
</evidence>
<dbReference type="InterPro" id="IPR043128">
    <property type="entry name" value="Rev_trsase/Diguanyl_cyclase"/>
</dbReference>
<reference evidence="2" key="2">
    <citation type="journal article" date="2024" name="Plant">
        <title>Genomic evolution and insights into agronomic trait innovations of Sesamum species.</title>
        <authorList>
            <person name="Miao H."/>
            <person name="Wang L."/>
            <person name="Qu L."/>
            <person name="Liu H."/>
            <person name="Sun Y."/>
            <person name="Le M."/>
            <person name="Wang Q."/>
            <person name="Wei S."/>
            <person name="Zheng Y."/>
            <person name="Lin W."/>
            <person name="Duan Y."/>
            <person name="Cao H."/>
            <person name="Xiong S."/>
            <person name="Wang X."/>
            <person name="Wei L."/>
            <person name="Li C."/>
            <person name="Ma Q."/>
            <person name="Ju M."/>
            <person name="Zhao R."/>
            <person name="Li G."/>
            <person name="Mu C."/>
            <person name="Tian Q."/>
            <person name="Mei H."/>
            <person name="Zhang T."/>
            <person name="Gao T."/>
            <person name="Zhang H."/>
        </authorList>
    </citation>
    <scope>NUCLEOTIDE SEQUENCE</scope>
    <source>
        <strain evidence="2">K16</strain>
    </source>
</reference>
<protein>
    <submittedName>
        <fullName evidence="2">Mitochondrial protein</fullName>
    </submittedName>
</protein>
<feature type="domain" description="Reverse transcriptase/retrotransposon-derived protein RNase H-like" evidence="1">
    <location>
        <begin position="246"/>
        <end position="286"/>
    </location>
</feature>
<dbReference type="InterPro" id="IPR051320">
    <property type="entry name" value="Viral_Replic_Matur_Polypro"/>
</dbReference>
<name>A0AAE1W935_9LAMI</name>
<dbReference type="PANTHER" id="PTHR33064:SF40">
    <property type="entry name" value="REVERSE TRANSCRIPTASE_RETROTRANSPOSON-DERIVED PROTEIN RNASE H-LIKE DOMAIN-CONTAINING PROTEIN"/>
    <property type="match status" value="1"/>
</dbReference>
<dbReference type="InterPro" id="IPR041577">
    <property type="entry name" value="RT_RNaseH_2"/>
</dbReference>
<reference evidence="2" key="1">
    <citation type="submission" date="2020-06" db="EMBL/GenBank/DDBJ databases">
        <authorList>
            <person name="Li T."/>
            <person name="Hu X."/>
            <person name="Zhang T."/>
            <person name="Song X."/>
            <person name="Zhang H."/>
            <person name="Dai N."/>
            <person name="Sheng W."/>
            <person name="Hou X."/>
            <person name="Wei L."/>
        </authorList>
    </citation>
    <scope>NUCLEOTIDE SEQUENCE</scope>
    <source>
        <strain evidence="2">K16</strain>
        <tissue evidence="2">Leaf</tissue>
    </source>
</reference>
<dbReference type="Proteomes" id="UP001289374">
    <property type="component" value="Unassembled WGS sequence"/>
</dbReference>
<sequence length="290" mass="33292">MLLSEIEAEDCDLVEQKRLPTEEGESVLDITVSLHAMNGKSNCKTLKVNVIVSDKKILIDCRNTHCFIDEKVARTLGCKLDDTTPCDWLSNYNPVELDFHQQQVTLNQVEGKMVFKTMPSESGTKSITAHSLFNTMRRKKHDTVRELLLNNQITDKNEENPKVVELLQQYGDVFQELVYFHLEEALNTVLSSYQMQFLRNNILTVLLVKKKDGGWRLCTDYRRFIKGYGAISKPLKVLLKKDAFEWNQEYEMAFNQLKKGMTSASVLAMPDFAQPFIFETDAYGKGLELC</sequence>
<keyword evidence="3" id="KW-1185">Reference proteome</keyword>
<dbReference type="InterPro" id="IPR043502">
    <property type="entry name" value="DNA/RNA_pol_sf"/>
</dbReference>
<comment type="caution">
    <text evidence="2">The sequence shown here is derived from an EMBL/GenBank/DDBJ whole genome shotgun (WGS) entry which is preliminary data.</text>
</comment>
<evidence type="ECO:0000313" key="2">
    <source>
        <dbReference type="EMBL" id="KAK4389035.1"/>
    </source>
</evidence>
<dbReference type="PANTHER" id="PTHR33064">
    <property type="entry name" value="POL PROTEIN"/>
    <property type="match status" value="1"/>
</dbReference>